<evidence type="ECO:0000256" key="5">
    <source>
        <dbReference type="ARBA" id="ARBA00022989"/>
    </source>
</evidence>
<feature type="transmembrane region" description="Helical" evidence="7">
    <location>
        <begin position="24"/>
        <end position="47"/>
    </location>
</feature>
<organism evidence="9 10">
    <name type="scientific">Bradyrhizobium erythrophlei</name>
    <dbReference type="NCBI Taxonomy" id="1437360"/>
    <lineage>
        <taxon>Bacteria</taxon>
        <taxon>Pseudomonadati</taxon>
        <taxon>Pseudomonadota</taxon>
        <taxon>Alphaproteobacteria</taxon>
        <taxon>Hyphomicrobiales</taxon>
        <taxon>Nitrobacteraceae</taxon>
        <taxon>Bradyrhizobium</taxon>
    </lineage>
</organism>
<evidence type="ECO:0000313" key="9">
    <source>
        <dbReference type="EMBL" id="SHG53226.1"/>
    </source>
</evidence>
<feature type="transmembrane region" description="Helical" evidence="7">
    <location>
        <begin position="132"/>
        <end position="150"/>
    </location>
</feature>
<evidence type="ECO:0000256" key="4">
    <source>
        <dbReference type="ARBA" id="ARBA00022692"/>
    </source>
</evidence>
<evidence type="ECO:0000256" key="1">
    <source>
        <dbReference type="ARBA" id="ARBA00004651"/>
    </source>
</evidence>
<evidence type="ECO:0000256" key="6">
    <source>
        <dbReference type="ARBA" id="ARBA00023136"/>
    </source>
</evidence>
<accession>A0A1M5KKE0</accession>
<gene>
    <name evidence="9" type="ORF">SAMN05443248_1866</name>
</gene>
<evidence type="ECO:0000256" key="2">
    <source>
        <dbReference type="ARBA" id="ARBA00007400"/>
    </source>
</evidence>
<evidence type="ECO:0000259" key="8">
    <source>
        <dbReference type="Pfam" id="PF01757"/>
    </source>
</evidence>
<dbReference type="EMBL" id="LT670817">
    <property type="protein sequence ID" value="SHG53226.1"/>
    <property type="molecule type" value="Genomic_DNA"/>
</dbReference>
<keyword evidence="6 7" id="KW-0472">Membrane</keyword>
<keyword evidence="3" id="KW-1003">Cell membrane</keyword>
<dbReference type="GO" id="GO:0005886">
    <property type="term" value="C:plasma membrane"/>
    <property type="evidence" value="ECO:0007669"/>
    <property type="project" value="UniProtKB-SubCell"/>
</dbReference>
<feature type="domain" description="Acyltransferase 3" evidence="8">
    <location>
        <begin position="1"/>
        <end position="302"/>
    </location>
</feature>
<comment type="similarity">
    <text evidence="2">Belongs to the acyltransferase 3 family.</text>
</comment>
<dbReference type="Pfam" id="PF01757">
    <property type="entry name" value="Acyl_transf_3"/>
    <property type="match status" value="1"/>
</dbReference>
<dbReference type="GO" id="GO:0016413">
    <property type="term" value="F:O-acetyltransferase activity"/>
    <property type="evidence" value="ECO:0007669"/>
    <property type="project" value="TreeGrafter"/>
</dbReference>
<feature type="transmembrane region" description="Helical" evidence="7">
    <location>
        <begin position="97"/>
        <end position="120"/>
    </location>
</feature>
<feature type="transmembrane region" description="Helical" evidence="7">
    <location>
        <begin position="59"/>
        <end position="77"/>
    </location>
</feature>
<sequence>MRGFAILMVIGIHSLQQPLNSWETLADAVLRPCVPIFLFASGYLTVLTGRVPLARRLKAVLIPYAIAFAAAYIYMALHNPAMDHRITTTLARFVLAYVFVYYYVFVYVGCTIGLWLVFSASGTGTEQSQRRLVVLLLLSIALGLMAGSYLDPLLFRLGFSDSLVEEVRMRDIPFWFSFMALGALVGLSKTRSSLRELHTLISGATLLALIFYAAVRLFDLGDAADYDSVAFFAYAALLCVLLLARDIQLPLIASLGSGSYFIYLWHIFIVMALRDHAQLRQFGPAADFAITYAVTASGSIVALLAVRALTPPRLCRWLGG</sequence>
<dbReference type="Proteomes" id="UP000189796">
    <property type="component" value="Chromosome I"/>
</dbReference>
<protein>
    <submittedName>
        <fullName evidence="9">Surface polysaccharide O-acyltransferase, integral membrane enzyme</fullName>
    </submittedName>
</protein>
<proteinExistence type="inferred from homology"/>
<keyword evidence="4 7" id="KW-0812">Transmembrane</keyword>
<dbReference type="PANTHER" id="PTHR40074">
    <property type="entry name" value="O-ACETYLTRANSFERASE WECH"/>
    <property type="match status" value="1"/>
</dbReference>
<dbReference type="InterPro" id="IPR002656">
    <property type="entry name" value="Acyl_transf_3_dom"/>
</dbReference>
<dbReference type="PANTHER" id="PTHR40074:SF2">
    <property type="entry name" value="O-ACETYLTRANSFERASE WECH"/>
    <property type="match status" value="1"/>
</dbReference>
<feature type="transmembrane region" description="Helical" evidence="7">
    <location>
        <begin position="285"/>
        <end position="306"/>
    </location>
</feature>
<dbReference type="AlphaFoldDB" id="A0A1M5KKE0"/>
<feature type="transmembrane region" description="Helical" evidence="7">
    <location>
        <begin position="224"/>
        <end position="244"/>
    </location>
</feature>
<reference evidence="9 10" key="1">
    <citation type="submission" date="2016-11" db="EMBL/GenBank/DDBJ databases">
        <authorList>
            <person name="Jaros S."/>
            <person name="Januszkiewicz K."/>
            <person name="Wedrychowicz H."/>
        </authorList>
    </citation>
    <scope>NUCLEOTIDE SEQUENCE [LARGE SCALE GENOMIC DNA]</scope>
    <source>
        <strain evidence="9 10">GAS138</strain>
    </source>
</reference>
<feature type="transmembrane region" description="Helical" evidence="7">
    <location>
        <begin position="251"/>
        <end position="273"/>
    </location>
</feature>
<evidence type="ECO:0000313" key="10">
    <source>
        <dbReference type="Proteomes" id="UP000189796"/>
    </source>
</evidence>
<dbReference type="GO" id="GO:0009246">
    <property type="term" value="P:enterobacterial common antigen biosynthetic process"/>
    <property type="evidence" value="ECO:0007669"/>
    <property type="project" value="TreeGrafter"/>
</dbReference>
<keyword evidence="9" id="KW-0012">Acyltransferase</keyword>
<evidence type="ECO:0000256" key="3">
    <source>
        <dbReference type="ARBA" id="ARBA00022475"/>
    </source>
</evidence>
<feature type="transmembrane region" description="Helical" evidence="7">
    <location>
        <begin position="200"/>
        <end position="218"/>
    </location>
</feature>
<dbReference type="OrthoDB" id="8206772at2"/>
<name>A0A1M5KKE0_9BRAD</name>
<comment type="subcellular location">
    <subcellularLocation>
        <location evidence="1">Cell membrane</location>
        <topology evidence="1">Multi-pass membrane protein</topology>
    </subcellularLocation>
</comment>
<evidence type="ECO:0000256" key="7">
    <source>
        <dbReference type="SAM" id="Phobius"/>
    </source>
</evidence>
<keyword evidence="9" id="KW-0808">Transferase</keyword>
<feature type="transmembrane region" description="Helical" evidence="7">
    <location>
        <begin position="172"/>
        <end position="188"/>
    </location>
</feature>
<keyword evidence="5 7" id="KW-1133">Transmembrane helix</keyword>